<gene>
    <name evidence="1" type="ORF">EDB92DRAFT_1982487</name>
</gene>
<proteinExistence type="predicted"/>
<organism evidence="1 2">
    <name type="scientific">Lactarius akahatsu</name>
    <dbReference type="NCBI Taxonomy" id="416441"/>
    <lineage>
        <taxon>Eukaryota</taxon>
        <taxon>Fungi</taxon>
        <taxon>Dikarya</taxon>
        <taxon>Basidiomycota</taxon>
        <taxon>Agaricomycotina</taxon>
        <taxon>Agaricomycetes</taxon>
        <taxon>Russulales</taxon>
        <taxon>Russulaceae</taxon>
        <taxon>Lactarius</taxon>
    </lineage>
</organism>
<name>A0AAD4L811_9AGAM</name>
<comment type="caution">
    <text evidence="1">The sequence shown here is derived from an EMBL/GenBank/DDBJ whole genome shotgun (WGS) entry which is preliminary data.</text>
</comment>
<protein>
    <submittedName>
        <fullName evidence="1">Uncharacterized protein</fullName>
    </submittedName>
</protein>
<evidence type="ECO:0000313" key="1">
    <source>
        <dbReference type="EMBL" id="KAH8978922.1"/>
    </source>
</evidence>
<dbReference type="Proteomes" id="UP001201163">
    <property type="component" value="Unassembled WGS sequence"/>
</dbReference>
<keyword evidence="2" id="KW-1185">Reference proteome</keyword>
<reference evidence="1" key="1">
    <citation type="submission" date="2022-01" db="EMBL/GenBank/DDBJ databases">
        <title>Comparative genomics reveals a dynamic genome evolution in the ectomycorrhizal milk-cap (Lactarius) mushrooms.</title>
        <authorList>
            <consortium name="DOE Joint Genome Institute"/>
            <person name="Lebreton A."/>
            <person name="Tang N."/>
            <person name="Kuo A."/>
            <person name="LaButti K."/>
            <person name="Drula E."/>
            <person name="Barry K."/>
            <person name="Clum A."/>
            <person name="Lipzen A."/>
            <person name="Mousain D."/>
            <person name="Ng V."/>
            <person name="Wang R."/>
            <person name="Wang X."/>
            <person name="Dai Y."/>
            <person name="Henrissat B."/>
            <person name="Grigoriev I.V."/>
            <person name="Guerin-Laguette A."/>
            <person name="Yu F."/>
            <person name="Martin F.M."/>
        </authorList>
    </citation>
    <scope>NUCLEOTIDE SEQUENCE</scope>
    <source>
        <strain evidence="1">QP</strain>
    </source>
</reference>
<sequence length="295" mass="32991">MPVNRGAQGLGPLQTVENMPVLTATLYNNEEDECLLRTFYPTRGGNTLQYRSVVLVVDLSTAVTGHRLTLVTFGPSVTAAGGPVGSFKSVLGCMRRQDILRISLAACYKETKQMVPAIHSGWRRYCKTRALVPSSETGSFWVINREDMRKLVVDLCLCMENEARQQVKRGEAEDVLLPFFGKPERRRQSVLISDGVNPPPSTSAWDTCSTCSSSFVPTKSRNALLIGRRRADLLWKVRRALMDEQLGISRGHNSEVETHAVLDASLMADFAVEDVTIGKISESLFYFWRIDWPQF</sequence>
<evidence type="ECO:0000313" key="2">
    <source>
        <dbReference type="Proteomes" id="UP001201163"/>
    </source>
</evidence>
<accession>A0AAD4L811</accession>
<dbReference type="AlphaFoldDB" id="A0AAD4L811"/>
<dbReference type="EMBL" id="JAKELL010000194">
    <property type="protein sequence ID" value="KAH8978922.1"/>
    <property type="molecule type" value="Genomic_DNA"/>
</dbReference>